<dbReference type="Pfam" id="PF12682">
    <property type="entry name" value="Flavodoxin_4"/>
    <property type="match status" value="1"/>
</dbReference>
<dbReference type="Gene3D" id="3.40.50.360">
    <property type="match status" value="1"/>
</dbReference>
<protein>
    <recommendedName>
        <fullName evidence="1">Flavodoxin-like domain-containing protein</fullName>
    </recommendedName>
</protein>
<dbReference type="Proteomes" id="UP001470230">
    <property type="component" value="Unassembled WGS sequence"/>
</dbReference>
<dbReference type="InterPro" id="IPR029039">
    <property type="entry name" value="Flavoprotein-like_sf"/>
</dbReference>
<keyword evidence="3" id="KW-1185">Reference proteome</keyword>
<comment type="caution">
    <text evidence="2">The sequence shown here is derived from an EMBL/GenBank/DDBJ whole genome shotgun (WGS) entry which is preliminary data.</text>
</comment>
<evidence type="ECO:0000313" key="2">
    <source>
        <dbReference type="EMBL" id="KAK8854454.1"/>
    </source>
</evidence>
<feature type="domain" description="Flavodoxin-like" evidence="1">
    <location>
        <begin position="2"/>
        <end position="146"/>
    </location>
</feature>
<dbReference type="PANTHER" id="PTHR39201:SF1">
    <property type="entry name" value="FLAVODOXIN-LIKE DOMAIN-CONTAINING PROTEIN"/>
    <property type="match status" value="1"/>
</dbReference>
<evidence type="ECO:0000259" key="1">
    <source>
        <dbReference type="Pfam" id="PF12682"/>
    </source>
</evidence>
<accession>A0ABR2HXT0</accession>
<organism evidence="2 3">
    <name type="scientific">Tritrichomonas musculus</name>
    <dbReference type="NCBI Taxonomy" id="1915356"/>
    <lineage>
        <taxon>Eukaryota</taxon>
        <taxon>Metamonada</taxon>
        <taxon>Parabasalia</taxon>
        <taxon>Tritrichomonadida</taxon>
        <taxon>Tritrichomonadidae</taxon>
        <taxon>Tritrichomonas</taxon>
    </lineage>
</organism>
<dbReference type="EMBL" id="JAPFFF010000021">
    <property type="protein sequence ID" value="KAK8854454.1"/>
    <property type="molecule type" value="Genomic_DNA"/>
</dbReference>
<name>A0ABR2HXT0_9EUKA</name>
<reference evidence="2 3" key="1">
    <citation type="submission" date="2024-04" db="EMBL/GenBank/DDBJ databases">
        <title>Tritrichomonas musculus Genome.</title>
        <authorList>
            <person name="Alves-Ferreira E."/>
            <person name="Grigg M."/>
            <person name="Lorenzi H."/>
            <person name="Galac M."/>
        </authorList>
    </citation>
    <scope>NUCLEOTIDE SEQUENCE [LARGE SCALE GENOMIC DNA]</scope>
    <source>
        <strain evidence="2 3">EAF2021</strain>
    </source>
</reference>
<dbReference type="SUPFAM" id="SSF52218">
    <property type="entry name" value="Flavoproteins"/>
    <property type="match status" value="1"/>
</dbReference>
<sequence>MTLIAVYSRSGVTEKIANIIKEIKGGDIYKITTSTDYSGKIGFLKGCYHQVVGTEPEINEIPNIDNYNVIYVGGPTWAYRPCPPLRTFLSKLDFQNKTVIPFLTCGGNYGDYFKAFKEKAKNANIVHEGTFVGADAISDDEIRKQVSDWLKTIE</sequence>
<gene>
    <name evidence="2" type="ORF">M9Y10_017017</name>
</gene>
<evidence type="ECO:0000313" key="3">
    <source>
        <dbReference type="Proteomes" id="UP001470230"/>
    </source>
</evidence>
<dbReference type="PANTHER" id="PTHR39201">
    <property type="entry name" value="EXPORTED PROTEIN-RELATED"/>
    <property type="match status" value="1"/>
</dbReference>
<dbReference type="InterPro" id="IPR008254">
    <property type="entry name" value="Flavodoxin/NO_synth"/>
</dbReference>
<proteinExistence type="predicted"/>